<name>A0A7I7M3W0_9MYCO</name>
<keyword evidence="3" id="KW-1185">Reference proteome</keyword>
<accession>A0A7I7M3W0</accession>
<evidence type="ECO:0000313" key="3">
    <source>
        <dbReference type="Proteomes" id="UP000466514"/>
    </source>
</evidence>
<evidence type="ECO:0000313" key="2">
    <source>
        <dbReference type="EMBL" id="BBX66858.1"/>
    </source>
</evidence>
<dbReference type="EMBL" id="AP022574">
    <property type="protein sequence ID" value="BBX66858.1"/>
    <property type="molecule type" value="Genomic_DNA"/>
</dbReference>
<dbReference type="KEGG" id="mpsc:MPSYJ_03190"/>
<gene>
    <name evidence="2" type="ORF">MPSYJ_03190</name>
</gene>
<organism evidence="2 3">
    <name type="scientific">Mycolicibacterium psychrotolerans</name>
    <dbReference type="NCBI Taxonomy" id="216929"/>
    <lineage>
        <taxon>Bacteria</taxon>
        <taxon>Bacillati</taxon>
        <taxon>Actinomycetota</taxon>
        <taxon>Actinomycetes</taxon>
        <taxon>Mycobacteriales</taxon>
        <taxon>Mycobacteriaceae</taxon>
        <taxon>Mycolicibacterium</taxon>
    </lineage>
</organism>
<dbReference type="InterPro" id="IPR014710">
    <property type="entry name" value="RmlC-like_jellyroll"/>
</dbReference>
<dbReference type="PANTHER" id="PTHR36440:SF1">
    <property type="entry name" value="PUTATIVE (AFU_ORTHOLOGUE AFUA_8G07350)-RELATED"/>
    <property type="match status" value="1"/>
</dbReference>
<dbReference type="Gene3D" id="2.60.120.10">
    <property type="entry name" value="Jelly Rolls"/>
    <property type="match status" value="1"/>
</dbReference>
<dbReference type="InterPro" id="IPR013096">
    <property type="entry name" value="Cupin_2"/>
</dbReference>
<dbReference type="InterPro" id="IPR011051">
    <property type="entry name" value="RmlC_Cupin_sf"/>
</dbReference>
<sequence length="173" mass="19281">MLRSVSLWDVRQVPPYPPVRYTADHPEVSAWVKRGDEPPDYDSFGVVQYHYLAGQDATNGDYGLYRVQIAPRGGGPGPHFHRGMSEAFYVLSGGVSLYNGTEWTDGGAGDFLYVPPGGIHGFRNEADDAATMLMLFAPGAPREHYFEGLAQLGELTEEGRREWFIKNDNHFVE</sequence>
<evidence type="ECO:0000259" key="1">
    <source>
        <dbReference type="Pfam" id="PF07883"/>
    </source>
</evidence>
<dbReference type="RefSeq" id="WP_163720124.1">
    <property type="nucleotide sequence ID" value="NZ_AP022574.1"/>
</dbReference>
<protein>
    <recommendedName>
        <fullName evidence="1">Cupin type-2 domain-containing protein</fullName>
    </recommendedName>
</protein>
<dbReference type="SUPFAM" id="SSF51182">
    <property type="entry name" value="RmlC-like cupins"/>
    <property type="match status" value="1"/>
</dbReference>
<feature type="domain" description="Cupin type-2" evidence="1">
    <location>
        <begin position="66"/>
        <end position="136"/>
    </location>
</feature>
<reference evidence="2 3" key="1">
    <citation type="journal article" date="2019" name="Emerg. Microbes Infect.">
        <title>Comprehensive subspecies identification of 175 nontuberculous mycobacteria species based on 7547 genomic profiles.</title>
        <authorList>
            <person name="Matsumoto Y."/>
            <person name="Kinjo T."/>
            <person name="Motooka D."/>
            <person name="Nabeya D."/>
            <person name="Jung N."/>
            <person name="Uechi K."/>
            <person name="Horii T."/>
            <person name="Iida T."/>
            <person name="Fujita J."/>
            <person name="Nakamura S."/>
        </authorList>
    </citation>
    <scope>NUCLEOTIDE SEQUENCE [LARGE SCALE GENOMIC DNA]</scope>
    <source>
        <strain evidence="2 3">JCM 13323</strain>
    </source>
</reference>
<dbReference type="Proteomes" id="UP000466514">
    <property type="component" value="Chromosome"/>
</dbReference>
<proteinExistence type="predicted"/>
<dbReference type="PANTHER" id="PTHR36440">
    <property type="entry name" value="PUTATIVE (AFU_ORTHOLOGUE AFUA_8G07350)-RELATED"/>
    <property type="match status" value="1"/>
</dbReference>
<dbReference type="InterPro" id="IPR053146">
    <property type="entry name" value="QDO-like"/>
</dbReference>
<dbReference type="Pfam" id="PF07883">
    <property type="entry name" value="Cupin_2"/>
    <property type="match status" value="1"/>
</dbReference>
<dbReference type="AlphaFoldDB" id="A0A7I7M3W0"/>